<dbReference type="InterPro" id="IPR001509">
    <property type="entry name" value="Epimerase_deHydtase"/>
</dbReference>
<gene>
    <name evidence="5 7" type="primary">fcl</name>
    <name evidence="7" type="ORF">GCM10017577_31900</name>
</gene>
<dbReference type="GO" id="GO:0016853">
    <property type="term" value="F:isomerase activity"/>
    <property type="evidence" value="ECO:0007669"/>
    <property type="project" value="UniProtKB-KW"/>
</dbReference>
<feature type="binding site" evidence="5">
    <location>
        <position position="182"/>
    </location>
    <ligand>
        <name>substrate</name>
    </ligand>
</feature>
<keyword evidence="5" id="KW-0511">Multifunctional enzyme</keyword>
<dbReference type="AlphaFoldDB" id="A0A9W6L4F1"/>
<feature type="binding site" evidence="5">
    <location>
        <position position="197"/>
    </location>
    <ligand>
        <name>substrate</name>
    </ligand>
</feature>
<feature type="binding site" evidence="5">
    <location>
        <position position="204"/>
    </location>
    <ligand>
        <name>substrate</name>
    </ligand>
</feature>
<dbReference type="Proteomes" id="UP001143463">
    <property type="component" value="Unassembled WGS sequence"/>
</dbReference>
<dbReference type="EMBL" id="BSFQ01000012">
    <property type="protein sequence ID" value="GLL12049.1"/>
    <property type="molecule type" value="Genomic_DNA"/>
</dbReference>
<dbReference type="GO" id="GO:0042351">
    <property type="term" value="P:'de novo' GDP-L-fucose biosynthetic process"/>
    <property type="evidence" value="ECO:0007669"/>
    <property type="project" value="UniProtKB-UniRule"/>
</dbReference>
<dbReference type="SUPFAM" id="SSF51735">
    <property type="entry name" value="NAD(P)-binding Rossmann-fold domains"/>
    <property type="match status" value="1"/>
</dbReference>
<comment type="pathway">
    <text evidence="5">Nucleotide-sugar biosynthesis; GDP-L-fucose biosynthesis via de novo pathway; GDP-L-fucose from GDP-alpha-D-mannose: step 2/2.</text>
</comment>
<evidence type="ECO:0000313" key="7">
    <source>
        <dbReference type="EMBL" id="GLL12049.1"/>
    </source>
</evidence>
<proteinExistence type="inferred from homology"/>
<evidence type="ECO:0000259" key="6">
    <source>
        <dbReference type="Pfam" id="PF01370"/>
    </source>
</evidence>
<comment type="function">
    <text evidence="5">Catalyzes the two-step NADP-dependent conversion of GDP-4-dehydro-6-deoxy-D-mannose to GDP-fucose, involving an epimerase and a reductase reaction.</text>
</comment>
<feature type="binding site" evidence="5">
    <location>
        <begin position="7"/>
        <end position="13"/>
    </location>
    <ligand>
        <name>NADP(+)</name>
        <dbReference type="ChEBI" id="CHEBI:58349"/>
    </ligand>
</feature>
<protein>
    <recommendedName>
        <fullName evidence="5">GDP-L-fucose synthase</fullName>
        <ecNumber evidence="5">1.1.1.271</ecNumber>
    </recommendedName>
    <alternativeName>
        <fullName evidence="5">GDP-4-keto-6-deoxy-D-mannose-3,5-epimerase-4-reductase</fullName>
    </alternativeName>
</protein>
<dbReference type="Pfam" id="PF01370">
    <property type="entry name" value="Epimerase"/>
    <property type="match status" value="1"/>
</dbReference>
<dbReference type="HAMAP" id="MF_00956">
    <property type="entry name" value="GDP_fucose_synth"/>
    <property type="match status" value="1"/>
</dbReference>
<comment type="caution">
    <text evidence="7">The sequence shown here is derived from an EMBL/GenBank/DDBJ whole genome shotgun (WGS) entry which is preliminary data.</text>
</comment>
<evidence type="ECO:0000256" key="2">
    <source>
        <dbReference type="ARBA" id="ARBA00022857"/>
    </source>
</evidence>
<dbReference type="InterPro" id="IPR036291">
    <property type="entry name" value="NAD(P)-bd_dom_sf"/>
</dbReference>
<evidence type="ECO:0000256" key="4">
    <source>
        <dbReference type="ARBA" id="ARBA00023235"/>
    </source>
</evidence>
<accession>A0A9W6L4F1</accession>
<feature type="binding site" evidence="5">
    <location>
        <position position="136"/>
    </location>
    <ligand>
        <name>NADP(+)</name>
        <dbReference type="ChEBI" id="CHEBI:58349"/>
    </ligand>
</feature>
<comment type="similarity">
    <text evidence="1 5">Belongs to the NAD(P)-dependent epimerase/dehydratase family. Fucose synthase subfamily.</text>
</comment>
<dbReference type="Gene3D" id="3.40.50.720">
    <property type="entry name" value="NAD(P)-binding Rossmann-like Domain"/>
    <property type="match status" value="1"/>
</dbReference>
<reference evidence="7" key="2">
    <citation type="submission" date="2023-01" db="EMBL/GenBank/DDBJ databases">
        <authorList>
            <person name="Sun Q."/>
            <person name="Evtushenko L."/>
        </authorList>
    </citation>
    <scope>NUCLEOTIDE SEQUENCE</scope>
    <source>
        <strain evidence="7">VKM Ac-1069</strain>
    </source>
</reference>
<keyword evidence="3 5" id="KW-0560">Oxidoreductase</keyword>
<keyword evidence="8" id="KW-1185">Reference proteome</keyword>
<feature type="site" description="Important for catalytic activity" evidence="5">
    <location>
        <position position="103"/>
    </location>
</feature>
<dbReference type="InterPro" id="IPR028614">
    <property type="entry name" value="GDP_fucose/colitose_synth"/>
</dbReference>
<name>A0A9W6L4F1_9PSEU</name>
<dbReference type="GO" id="GO:0050577">
    <property type="term" value="F:GDP-L-fucose synthase activity"/>
    <property type="evidence" value="ECO:0007669"/>
    <property type="project" value="UniProtKB-UniRule"/>
</dbReference>
<dbReference type="PANTHER" id="PTHR43238:SF1">
    <property type="entry name" value="GDP-L-FUCOSE SYNTHASE"/>
    <property type="match status" value="1"/>
</dbReference>
<comment type="catalytic activity">
    <reaction evidence="5">
        <text>GDP-beta-L-fucose + NADP(+) = GDP-4-dehydro-alpha-D-rhamnose + NADPH + H(+)</text>
        <dbReference type="Rhea" id="RHEA:18885"/>
        <dbReference type="ChEBI" id="CHEBI:15378"/>
        <dbReference type="ChEBI" id="CHEBI:57273"/>
        <dbReference type="ChEBI" id="CHEBI:57783"/>
        <dbReference type="ChEBI" id="CHEBI:57964"/>
        <dbReference type="ChEBI" id="CHEBI:58349"/>
        <dbReference type="EC" id="1.1.1.271"/>
    </reaction>
</comment>
<evidence type="ECO:0000313" key="8">
    <source>
        <dbReference type="Proteomes" id="UP001143463"/>
    </source>
</evidence>
<evidence type="ECO:0000256" key="1">
    <source>
        <dbReference type="ARBA" id="ARBA00005959"/>
    </source>
</evidence>
<keyword evidence="4 5" id="KW-0413">Isomerase</keyword>
<feature type="site" description="Important for catalytic activity" evidence="5">
    <location>
        <position position="105"/>
    </location>
</feature>
<dbReference type="EC" id="1.1.1.271" evidence="5"/>
<dbReference type="GO" id="GO:0070401">
    <property type="term" value="F:NADP+ binding"/>
    <property type="evidence" value="ECO:0007669"/>
    <property type="project" value="UniProtKB-UniRule"/>
</dbReference>
<comment type="caution">
    <text evidence="5">Lacks conserved residue(s) required for the propagation of feature annotation.</text>
</comment>
<keyword evidence="2 5" id="KW-0521">NADP</keyword>
<sequence>MTIVVTGGRGFLGRNVVRRLLKAGHEVRPVGSKDYDLTEQHGVRALYAELRPRVVVHCAAAVGGIGANVDNPGRFLYENALMGLMLLEEGRLAGIDKLVMISTSCAYPQDAPLPLREEDLWEGPPTGATGPYGIAKRMLHDACLNYARQYGTNSTVLLLANLYGPEDNFGAGSHVIPAIIRRYIDAKRSNAPSVTNWGSGHATREFLHVDDAARAVALAVATRTGPEPINIGTGQAVAIREIAEAVQTAVGYGGDVRWDTTKPDGQPARYFDTTRASQRLGFTSAVPLEKGLVETVQWFREKGQHLVSS</sequence>
<evidence type="ECO:0000256" key="5">
    <source>
        <dbReference type="HAMAP-Rule" id="MF_00956"/>
    </source>
</evidence>
<feature type="active site" description="Proton donor/acceptor" evidence="5">
    <location>
        <position position="132"/>
    </location>
</feature>
<dbReference type="PANTHER" id="PTHR43238">
    <property type="entry name" value="GDP-L-FUCOSE SYNTHASE"/>
    <property type="match status" value="1"/>
</dbReference>
<dbReference type="RefSeq" id="WP_037045777.1">
    <property type="nucleotide sequence ID" value="NZ_BAAAUZ010000020.1"/>
</dbReference>
<reference evidence="7" key="1">
    <citation type="journal article" date="2014" name="Int. J. Syst. Evol. Microbiol.">
        <title>Complete genome sequence of Corynebacterium casei LMG S-19264T (=DSM 44701T), isolated from a smear-ripened cheese.</title>
        <authorList>
            <consortium name="US DOE Joint Genome Institute (JGI-PGF)"/>
            <person name="Walter F."/>
            <person name="Albersmeier A."/>
            <person name="Kalinowski J."/>
            <person name="Ruckert C."/>
        </authorList>
    </citation>
    <scope>NUCLEOTIDE SEQUENCE</scope>
    <source>
        <strain evidence="7">VKM Ac-1069</strain>
    </source>
</reference>
<feature type="binding site" evidence="5">
    <location>
        <position position="264"/>
    </location>
    <ligand>
        <name>substrate</name>
    </ligand>
</feature>
<dbReference type="Gene3D" id="3.90.25.10">
    <property type="entry name" value="UDP-galactose 4-epimerase, domain 1"/>
    <property type="match status" value="1"/>
</dbReference>
<feature type="domain" description="NAD-dependent epimerase/dehydratase" evidence="6">
    <location>
        <begin position="3"/>
        <end position="232"/>
    </location>
</feature>
<evidence type="ECO:0000256" key="3">
    <source>
        <dbReference type="ARBA" id="ARBA00023002"/>
    </source>
</evidence>
<organism evidence="7 8">
    <name type="scientific">Pseudonocardia halophobica</name>
    <dbReference type="NCBI Taxonomy" id="29401"/>
    <lineage>
        <taxon>Bacteria</taxon>
        <taxon>Bacillati</taxon>
        <taxon>Actinomycetota</taxon>
        <taxon>Actinomycetes</taxon>
        <taxon>Pseudonocardiales</taxon>
        <taxon>Pseudonocardiaceae</taxon>
        <taxon>Pseudonocardia</taxon>
    </lineage>
</organism>
<feature type="binding site" evidence="5">
    <location>
        <position position="174"/>
    </location>
    <ligand>
        <name>NADP(+)</name>
        <dbReference type="ChEBI" id="CHEBI:58349"/>
    </ligand>
</feature>